<dbReference type="OrthoDB" id="448280at2759"/>
<dbReference type="Pfam" id="PF02535">
    <property type="entry name" value="Zip"/>
    <property type="match status" value="1"/>
</dbReference>
<evidence type="ECO:0000313" key="8">
    <source>
        <dbReference type="Proteomes" id="UP000759131"/>
    </source>
</evidence>
<keyword evidence="3 6" id="KW-1133">Transmembrane helix</keyword>
<dbReference type="Proteomes" id="UP000759131">
    <property type="component" value="Unassembled WGS sequence"/>
</dbReference>
<evidence type="ECO:0000256" key="2">
    <source>
        <dbReference type="ARBA" id="ARBA00022692"/>
    </source>
</evidence>
<dbReference type="EMBL" id="OC856692">
    <property type="protein sequence ID" value="CAD7624131.1"/>
    <property type="molecule type" value="Genomic_DNA"/>
</dbReference>
<reference evidence="7" key="1">
    <citation type="submission" date="2020-11" db="EMBL/GenBank/DDBJ databases">
        <authorList>
            <person name="Tran Van P."/>
        </authorList>
    </citation>
    <scope>NUCLEOTIDE SEQUENCE</scope>
</reference>
<feature type="region of interest" description="Disordered" evidence="5">
    <location>
        <begin position="157"/>
        <end position="177"/>
    </location>
</feature>
<evidence type="ECO:0000256" key="6">
    <source>
        <dbReference type="SAM" id="Phobius"/>
    </source>
</evidence>
<evidence type="ECO:0000256" key="3">
    <source>
        <dbReference type="ARBA" id="ARBA00022989"/>
    </source>
</evidence>
<feature type="transmembrane region" description="Helical" evidence="6">
    <location>
        <begin position="116"/>
        <end position="139"/>
    </location>
</feature>
<dbReference type="GO" id="GO:0046873">
    <property type="term" value="F:metal ion transmembrane transporter activity"/>
    <property type="evidence" value="ECO:0007669"/>
    <property type="project" value="InterPro"/>
</dbReference>
<name>A0A7R9PX93_9ACAR</name>
<evidence type="ECO:0000256" key="1">
    <source>
        <dbReference type="ARBA" id="ARBA00004141"/>
    </source>
</evidence>
<evidence type="ECO:0000256" key="5">
    <source>
        <dbReference type="SAM" id="MobiDB-lite"/>
    </source>
</evidence>
<organism evidence="7">
    <name type="scientific">Medioppia subpectinata</name>
    <dbReference type="NCBI Taxonomy" id="1979941"/>
    <lineage>
        <taxon>Eukaryota</taxon>
        <taxon>Metazoa</taxon>
        <taxon>Ecdysozoa</taxon>
        <taxon>Arthropoda</taxon>
        <taxon>Chelicerata</taxon>
        <taxon>Arachnida</taxon>
        <taxon>Acari</taxon>
        <taxon>Acariformes</taxon>
        <taxon>Sarcoptiformes</taxon>
        <taxon>Oribatida</taxon>
        <taxon>Brachypylina</taxon>
        <taxon>Oppioidea</taxon>
        <taxon>Oppiidae</taxon>
        <taxon>Medioppia</taxon>
    </lineage>
</organism>
<keyword evidence="8" id="KW-1185">Reference proteome</keyword>
<sequence>MSLLITRFVSAVVLFALTLVVGTVPVLWYQSWLRRKRHHRIRDNEMTAETSLSDNFYVQIVTQMGGGILFFTVFVHMIPDVRNNFEIYLKSNHSVFNDNSDGNSGPKSIEDLSLPYLEIAICFGFFAIYLTEVLMHSLLDRRRISYRTGSVKECDERTPILNREHRRSRRSPSSHSADNDSIVIVIDHRSE</sequence>
<protein>
    <submittedName>
        <fullName evidence="7">Uncharacterized protein</fullName>
    </submittedName>
</protein>
<dbReference type="InterPro" id="IPR003689">
    <property type="entry name" value="ZIP"/>
</dbReference>
<comment type="subcellular location">
    <subcellularLocation>
        <location evidence="1">Membrane</location>
        <topology evidence="1">Multi-pass membrane protein</topology>
    </subcellularLocation>
</comment>
<dbReference type="AlphaFoldDB" id="A0A7R9PX93"/>
<evidence type="ECO:0000313" key="7">
    <source>
        <dbReference type="EMBL" id="CAD7624131.1"/>
    </source>
</evidence>
<proteinExistence type="predicted"/>
<dbReference type="GO" id="GO:0016020">
    <property type="term" value="C:membrane"/>
    <property type="evidence" value="ECO:0007669"/>
    <property type="project" value="UniProtKB-SubCell"/>
</dbReference>
<accession>A0A7R9PX93</accession>
<keyword evidence="4 6" id="KW-0472">Membrane</keyword>
<dbReference type="EMBL" id="CAJPIZ010002117">
    <property type="protein sequence ID" value="CAG2104561.1"/>
    <property type="molecule type" value="Genomic_DNA"/>
</dbReference>
<gene>
    <name evidence="7" type="ORF">OSB1V03_LOCUS4577</name>
</gene>
<keyword evidence="2 6" id="KW-0812">Transmembrane</keyword>
<evidence type="ECO:0000256" key="4">
    <source>
        <dbReference type="ARBA" id="ARBA00023136"/>
    </source>
</evidence>
<feature type="transmembrane region" description="Helical" evidence="6">
    <location>
        <begin position="56"/>
        <end position="78"/>
    </location>
</feature>
<feature type="transmembrane region" description="Helical" evidence="6">
    <location>
        <begin position="6"/>
        <end position="29"/>
    </location>
</feature>